<dbReference type="GO" id="GO:0006310">
    <property type="term" value="P:DNA recombination"/>
    <property type="evidence" value="ECO:0007669"/>
    <property type="project" value="TreeGrafter"/>
</dbReference>
<dbReference type="Gene3D" id="1.10.460.10">
    <property type="entry name" value="Topoisomerase I, domain 2"/>
    <property type="match status" value="1"/>
</dbReference>
<comment type="similarity">
    <text evidence="2 8">Belongs to the type IA topoisomerase family.</text>
</comment>
<evidence type="ECO:0000256" key="2">
    <source>
        <dbReference type="ARBA" id="ARBA00009446"/>
    </source>
</evidence>
<evidence type="ECO:0000256" key="7">
    <source>
        <dbReference type="ARBA" id="ARBA00056363"/>
    </source>
</evidence>
<dbReference type="SMART" id="SM00436">
    <property type="entry name" value="TOP1Bc"/>
    <property type="match status" value="1"/>
</dbReference>
<dbReference type="PROSITE" id="PS00396">
    <property type="entry name" value="TOPO_IA_1"/>
    <property type="match status" value="1"/>
</dbReference>
<dbReference type="Gene3D" id="3.40.50.140">
    <property type="match status" value="1"/>
</dbReference>
<dbReference type="VEuPathDB" id="VectorBase:CSON010514"/>
<dbReference type="PRINTS" id="PR00417">
    <property type="entry name" value="PRTPISMRASEI"/>
</dbReference>
<evidence type="ECO:0000256" key="5">
    <source>
        <dbReference type="ARBA" id="ARBA00023125"/>
    </source>
</evidence>
<dbReference type="Gene3D" id="2.70.20.10">
    <property type="entry name" value="Topoisomerase I, domain 3"/>
    <property type="match status" value="1"/>
</dbReference>
<reference evidence="12" key="2">
    <citation type="submission" date="2018-07" db="EMBL/GenBank/DDBJ databases">
        <authorList>
            <person name="Quirk P.G."/>
            <person name="Krulwich T.A."/>
        </authorList>
    </citation>
    <scope>NUCLEOTIDE SEQUENCE</scope>
</reference>
<dbReference type="EC" id="5.6.2.1" evidence="3 8"/>
<name>A0A336K055_CULSO</name>
<dbReference type="AlphaFoldDB" id="A0A336K055"/>
<dbReference type="PROSITE" id="PS52039">
    <property type="entry name" value="TOPO_IA_2"/>
    <property type="match status" value="1"/>
</dbReference>
<comment type="catalytic activity">
    <reaction evidence="1 8">
        <text>ATP-independent breakage of single-stranded DNA, followed by passage and rejoining.</text>
        <dbReference type="EC" id="5.6.2.1"/>
    </reaction>
</comment>
<dbReference type="InterPro" id="IPR023405">
    <property type="entry name" value="Topo_IA_core_domain"/>
</dbReference>
<evidence type="ECO:0000259" key="10">
    <source>
        <dbReference type="PROSITE" id="PS52039"/>
    </source>
</evidence>
<feature type="domain" description="Toprim" evidence="9">
    <location>
        <begin position="3"/>
        <end position="152"/>
    </location>
</feature>
<keyword evidence="4 8" id="KW-0799">Topoisomerase</keyword>
<dbReference type="SUPFAM" id="SSF56712">
    <property type="entry name" value="Prokaryotic type I DNA topoisomerase"/>
    <property type="match status" value="1"/>
</dbReference>
<evidence type="ECO:0000256" key="3">
    <source>
        <dbReference type="ARBA" id="ARBA00012891"/>
    </source>
</evidence>
<evidence type="ECO:0000313" key="12">
    <source>
        <dbReference type="EMBL" id="SSX18712.1"/>
    </source>
</evidence>
<proteinExistence type="inferred from homology"/>
<dbReference type="InterPro" id="IPR013824">
    <property type="entry name" value="Topo_IA_cen_sub1"/>
</dbReference>
<dbReference type="InterPro" id="IPR013826">
    <property type="entry name" value="Topo_IA_cen_sub3"/>
</dbReference>
<dbReference type="Gene3D" id="1.10.290.10">
    <property type="entry name" value="Topoisomerase I, domain 4"/>
    <property type="match status" value="1"/>
</dbReference>
<dbReference type="Pfam" id="PF23546">
    <property type="entry name" value="Zn_ribbon_TOP3B"/>
    <property type="match status" value="1"/>
</dbReference>
<dbReference type="InterPro" id="IPR013825">
    <property type="entry name" value="Topo_IA_cen_sub2"/>
</dbReference>
<comment type="function">
    <text evidence="7">Releases the supercoiling and torsional tension of DNA introduced during the DNA replication and transcription by transiently cleaving and rejoining one strand of the DNA duplex. Introduces a single-strand break via transesterification at a target site in duplex DNA. The scissile phosphodiester is attacked by the catalytic tyrosine of the enzyme, resulting in the formation of a DNA-(5'-phosphotyrosyl)-enzyme intermediate and the expulsion of a 3'-OH DNA strand. The free DNA strand than undergoes passage around the unbroken strand thus removing DNA supercoils. Finally, in the religation step, the DNA 3'-OH attacks the covalent intermediate to expel the active-site tyrosine and restore the DNA phosphodiester backbone. Weakly relaxes negative supercoils and displays a distinct preference for binding single-stranded DNA.</text>
</comment>
<dbReference type="EMBL" id="UFQT01000042">
    <property type="protein sequence ID" value="SSX18712.1"/>
    <property type="molecule type" value="Genomic_DNA"/>
</dbReference>
<reference evidence="11" key="1">
    <citation type="submission" date="2018-04" db="EMBL/GenBank/DDBJ databases">
        <authorList>
            <person name="Go L.Y."/>
            <person name="Mitchell J.A."/>
        </authorList>
    </citation>
    <scope>NUCLEOTIDE SEQUENCE</scope>
    <source>
        <tissue evidence="11">Whole organism</tissue>
    </source>
</reference>
<organism evidence="11">
    <name type="scientific">Culicoides sonorensis</name>
    <name type="common">Biting midge</name>
    <dbReference type="NCBI Taxonomy" id="179676"/>
    <lineage>
        <taxon>Eukaryota</taxon>
        <taxon>Metazoa</taxon>
        <taxon>Ecdysozoa</taxon>
        <taxon>Arthropoda</taxon>
        <taxon>Hexapoda</taxon>
        <taxon>Insecta</taxon>
        <taxon>Pterygota</taxon>
        <taxon>Neoptera</taxon>
        <taxon>Endopterygota</taxon>
        <taxon>Diptera</taxon>
        <taxon>Nematocera</taxon>
        <taxon>Chironomoidea</taxon>
        <taxon>Ceratopogonidae</taxon>
        <taxon>Ceratopogoninae</taxon>
        <taxon>Culicoides</taxon>
        <taxon>Monoculicoides</taxon>
    </lineage>
</organism>
<dbReference type="PANTHER" id="PTHR11390:SF20">
    <property type="entry name" value="DNA TOPOISOMERASE 3-BETA-1"/>
    <property type="match status" value="1"/>
</dbReference>
<dbReference type="InterPro" id="IPR023406">
    <property type="entry name" value="Topo_IA_AS"/>
</dbReference>
<dbReference type="InterPro" id="IPR056452">
    <property type="entry name" value="Zn_ribbon_TOP3B"/>
</dbReference>
<keyword evidence="5 8" id="KW-0238">DNA-binding</keyword>
<gene>
    <name evidence="11" type="primary">CSON010514</name>
</gene>
<evidence type="ECO:0000256" key="4">
    <source>
        <dbReference type="ARBA" id="ARBA00023029"/>
    </source>
</evidence>
<dbReference type="CDD" id="cd00186">
    <property type="entry name" value="TOP1Ac"/>
    <property type="match status" value="1"/>
</dbReference>
<accession>A0A336K055</accession>
<dbReference type="FunFam" id="3.40.50.140:FF:000002">
    <property type="entry name" value="DNA topoisomerase"/>
    <property type="match status" value="1"/>
</dbReference>
<feature type="domain" description="Topo IA-type catalytic" evidence="10">
    <location>
        <begin position="168"/>
        <end position="586"/>
    </location>
</feature>
<evidence type="ECO:0000259" key="9">
    <source>
        <dbReference type="PROSITE" id="PS50880"/>
    </source>
</evidence>
<dbReference type="CDD" id="cd03362">
    <property type="entry name" value="TOPRIM_TopoIA_TopoIII"/>
    <property type="match status" value="1"/>
</dbReference>
<dbReference type="PROSITE" id="PS50880">
    <property type="entry name" value="TOPRIM"/>
    <property type="match status" value="1"/>
</dbReference>
<dbReference type="InterPro" id="IPR003602">
    <property type="entry name" value="Topo_IA_DNA-bd_dom"/>
</dbReference>
<dbReference type="InterPro" id="IPR013497">
    <property type="entry name" value="Topo_IA_cen"/>
</dbReference>
<dbReference type="SMART" id="SM00437">
    <property type="entry name" value="TOP1Ac"/>
    <property type="match status" value="1"/>
</dbReference>
<dbReference type="Pfam" id="PF01751">
    <property type="entry name" value="Toprim"/>
    <property type="match status" value="1"/>
</dbReference>
<evidence type="ECO:0000313" key="11">
    <source>
        <dbReference type="EMBL" id="SSW98326.1"/>
    </source>
</evidence>
<dbReference type="FunFam" id="1.10.290.10:FF:000001">
    <property type="entry name" value="DNA topoisomerase"/>
    <property type="match status" value="1"/>
</dbReference>
<dbReference type="EMBL" id="UFQS01000042">
    <property type="protein sequence ID" value="SSW98326.1"/>
    <property type="molecule type" value="Genomic_DNA"/>
</dbReference>
<dbReference type="PANTHER" id="PTHR11390">
    <property type="entry name" value="PROKARYOTIC DNA TOPOISOMERASE"/>
    <property type="match status" value="1"/>
</dbReference>
<protein>
    <recommendedName>
        <fullName evidence="3 8">DNA topoisomerase</fullName>
        <ecNumber evidence="3 8">5.6.2.1</ecNumber>
    </recommendedName>
</protein>
<sequence length="854" mass="96446">MKKVLMVAEKPMLAASIADILSNGKKTTRKAVSNVHEWNGTFFNEPVRFKMTSVFGHVMSLDFVGHYNAWDKVDPYELFSCPTEKKETNPKTRMVQFLANEAKFCNYLVLWLDLDLEGENICFEVMDAVHRSIDGVFTNTKRVVYRARFSAITEKDIKYAMNNLSHPNENESRSVDARQELDLRIGCAFTRFQTKFFQGKYGDLDASLISYGPCQTPTLGFCVQRHDEIQTFKAESYWYIQVAVGSPELKLSWSRSRVFDKDVAMMFLSTVKDVKEARIIKVSSKNHSKSRPCALNTVELLKACSAGLGLSPHTAMQIAEKLYTQGYVSYPRTETTAYPENYDLRSTVRTLGNVGDYKDLSHKVLGNFYAPKSGTDKGDHPPLTPTAAASRENLDGDSWKVYDYICRHFLATVSRDMTYRVTTYEFKVGEEFFSTTSNQLIDAGFTEIMTWQAFSKTELSQTLNEGDMIKVNDVKLQEGQTEPPEYLSESELITLMEKHGIGTDASIPVHINNICQRNYVSIAGKRKLIPSTLGIVLVHGYQKIDPELVLPTMRAAVEKQLNLIATGAATFNSVLQHALNIFKLKYKYFVCAITSMDSLFEVSFTPLAASGKAYSRCGKCRRYMKYIQTKPARLYCTQCDETYSLPRGGLVRVYKELKCPLDDFELIAWSGGAKAKSYSLCPYCYNYPPFEDMPKMSGCNNCRHPNCPHSLDSLGVSNCDECSRGVLVLDCTSSPKNWKLGCNMCDVIINCFDDAIKVSVENTVCEQCEAQQVSVVYKPEKTPFKDEVTEKTGCVFCLPEFQPLIEKHKAVQNRQLFMTNRKGRGGAVRGRGRGYRGKPKVIKDKMAKLDAYFV</sequence>
<dbReference type="SMART" id="SM00493">
    <property type="entry name" value="TOPRIM"/>
    <property type="match status" value="1"/>
</dbReference>
<dbReference type="Pfam" id="PF01131">
    <property type="entry name" value="Topoisom_bac"/>
    <property type="match status" value="1"/>
</dbReference>
<dbReference type="GO" id="GO:0006281">
    <property type="term" value="P:DNA repair"/>
    <property type="evidence" value="ECO:0007669"/>
    <property type="project" value="TreeGrafter"/>
</dbReference>
<keyword evidence="6 8" id="KW-0413">Isomerase</keyword>
<dbReference type="GO" id="GO:0003677">
    <property type="term" value="F:DNA binding"/>
    <property type="evidence" value="ECO:0007669"/>
    <property type="project" value="UniProtKB-KW"/>
</dbReference>
<evidence type="ECO:0000256" key="1">
    <source>
        <dbReference type="ARBA" id="ARBA00000213"/>
    </source>
</evidence>
<evidence type="ECO:0000256" key="6">
    <source>
        <dbReference type="ARBA" id="ARBA00023235"/>
    </source>
</evidence>
<dbReference type="GO" id="GO:0006265">
    <property type="term" value="P:DNA topological change"/>
    <property type="evidence" value="ECO:0007669"/>
    <property type="project" value="InterPro"/>
</dbReference>
<dbReference type="GO" id="GO:0003917">
    <property type="term" value="F:DNA topoisomerase type I (single strand cut, ATP-independent) activity"/>
    <property type="evidence" value="ECO:0007669"/>
    <property type="project" value="UniProtKB-EC"/>
</dbReference>
<dbReference type="InterPro" id="IPR034144">
    <property type="entry name" value="TOPRIM_TopoIII"/>
</dbReference>
<comment type="function">
    <text evidence="8">Introduces a single-strand break via transesterification at a target site in duplex DNA. Releases the supercoiling and torsional tension of DNA introduced during the DNA replication and transcription by transiently cleaving and rejoining one strand of the DNA duplex. The scissile phosphodiester is attacked by the catalytic tyrosine of the enzyme, resulting in the formation of a DNA-(5'-phosphotyrosyl)-enzyme intermediate and the expulsion of a 3'-OH DNA strand.</text>
</comment>
<dbReference type="GO" id="GO:0005634">
    <property type="term" value="C:nucleus"/>
    <property type="evidence" value="ECO:0007669"/>
    <property type="project" value="TreeGrafter"/>
</dbReference>
<evidence type="ECO:0000256" key="8">
    <source>
        <dbReference type="RuleBase" id="RU362092"/>
    </source>
</evidence>
<dbReference type="InterPro" id="IPR003601">
    <property type="entry name" value="Topo_IA_2"/>
</dbReference>
<dbReference type="OMA" id="VIHNVYS"/>
<dbReference type="InterPro" id="IPR000380">
    <property type="entry name" value="Topo_IA"/>
</dbReference>
<dbReference type="InterPro" id="IPR006171">
    <property type="entry name" value="TOPRIM_dom"/>
</dbReference>